<evidence type="ECO:0000313" key="1">
    <source>
        <dbReference type="EMBL" id="AET67907.1"/>
    </source>
</evidence>
<name>G7WDD8_DESOD</name>
<dbReference type="KEGG" id="dor:Desor_2314"/>
<accession>G7WDD8</accession>
<organism evidence="1 2">
    <name type="scientific">Desulfosporosinus orientis (strain ATCC 19365 / DSM 765 / NCIMB 8382 / VKM B-1628 / Singapore I)</name>
    <name type="common">Desulfotomaculum orientis</name>
    <dbReference type="NCBI Taxonomy" id="768706"/>
    <lineage>
        <taxon>Bacteria</taxon>
        <taxon>Bacillati</taxon>
        <taxon>Bacillota</taxon>
        <taxon>Clostridia</taxon>
        <taxon>Eubacteriales</taxon>
        <taxon>Desulfitobacteriaceae</taxon>
        <taxon>Desulfosporosinus</taxon>
    </lineage>
</organism>
<sequence length="40" mass="4656">MIAMLKGNKDILNNVLISRSQLWYNNTIKELIIDAAYYPD</sequence>
<proteinExistence type="predicted"/>
<evidence type="ECO:0000313" key="2">
    <source>
        <dbReference type="Proteomes" id="UP000006346"/>
    </source>
</evidence>
<protein>
    <submittedName>
        <fullName evidence="1">Uncharacterized protein</fullName>
    </submittedName>
</protein>
<dbReference type="AlphaFoldDB" id="G7WDD8"/>
<dbReference type="Proteomes" id="UP000006346">
    <property type="component" value="Chromosome"/>
</dbReference>
<gene>
    <name evidence="1" type="ordered locus">Desor_2314</name>
</gene>
<keyword evidence="2" id="KW-1185">Reference proteome</keyword>
<reference evidence="2" key="1">
    <citation type="submission" date="2011-11" db="EMBL/GenBank/DDBJ databases">
        <title>Complete sequence of Desulfosporosinus orientis DSM 765.</title>
        <authorList>
            <person name="Lucas S."/>
            <person name="Han J."/>
            <person name="Lapidus A."/>
            <person name="Cheng J.-F."/>
            <person name="Goodwin L."/>
            <person name="Pitluck S."/>
            <person name="Peters L."/>
            <person name="Ovchinnikova G."/>
            <person name="Teshima H."/>
            <person name="Detter J.C."/>
            <person name="Han C."/>
            <person name="Tapia R."/>
            <person name="Land M."/>
            <person name="Hauser L."/>
            <person name="Kyrpides N."/>
            <person name="Ivanova N."/>
            <person name="Pagani I."/>
            <person name="Pester M."/>
            <person name="Spring S."/>
            <person name="Ollivier B."/>
            <person name="Rattei T."/>
            <person name="Klenk H.-P."/>
            <person name="Wagner M."/>
            <person name="Loy A."/>
            <person name="Woyke T."/>
        </authorList>
    </citation>
    <scope>NUCLEOTIDE SEQUENCE [LARGE SCALE GENOMIC DNA]</scope>
    <source>
        <strain evidence="2">ATCC 19365 / DSM 765 / NCIMB 8382 / VKM B-1628</strain>
    </source>
</reference>
<dbReference type="EMBL" id="CP003108">
    <property type="protein sequence ID" value="AET67907.1"/>
    <property type="molecule type" value="Genomic_DNA"/>
</dbReference>
<reference evidence="1 2" key="2">
    <citation type="journal article" date="2012" name="J. Bacteriol.">
        <title>Complete genome sequences of Desulfosporosinus orientis DSM765T, Desulfosporosinus youngiae DSM17734T, Desulfosporosinus meridiei DSM13257T, and Desulfosporosinus acidiphilus DSM22704T.</title>
        <authorList>
            <person name="Pester M."/>
            <person name="Brambilla E."/>
            <person name="Alazard D."/>
            <person name="Rattei T."/>
            <person name="Weinmaier T."/>
            <person name="Han J."/>
            <person name="Lucas S."/>
            <person name="Lapidus A."/>
            <person name="Cheng J.F."/>
            <person name="Goodwin L."/>
            <person name="Pitluck S."/>
            <person name="Peters L."/>
            <person name="Ovchinnikova G."/>
            <person name="Teshima H."/>
            <person name="Detter J.C."/>
            <person name="Han C.S."/>
            <person name="Tapia R."/>
            <person name="Land M.L."/>
            <person name="Hauser L."/>
            <person name="Kyrpides N.C."/>
            <person name="Ivanova N.N."/>
            <person name="Pagani I."/>
            <person name="Huntmann M."/>
            <person name="Wei C.L."/>
            <person name="Davenport K.W."/>
            <person name="Daligault H."/>
            <person name="Chain P.S."/>
            <person name="Chen A."/>
            <person name="Mavromatis K."/>
            <person name="Markowitz V."/>
            <person name="Szeto E."/>
            <person name="Mikhailova N."/>
            <person name="Pati A."/>
            <person name="Wagner M."/>
            <person name="Woyke T."/>
            <person name="Ollivier B."/>
            <person name="Klenk H.P."/>
            <person name="Spring S."/>
            <person name="Loy A."/>
        </authorList>
    </citation>
    <scope>NUCLEOTIDE SEQUENCE [LARGE SCALE GENOMIC DNA]</scope>
    <source>
        <strain evidence="2">ATCC 19365 / DSM 765 / NCIMB 8382 / VKM B-1628</strain>
    </source>
</reference>
<dbReference type="HOGENOM" id="CLU_3288531_0_0_9"/>